<gene>
    <name evidence="1" type="ORF">MET9862_00579</name>
</gene>
<name>A0A509E7A8_9HYPH</name>
<keyword evidence="2" id="KW-1185">Reference proteome</keyword>
<dbReference type="Proteomes" id="UP000410984">
    <property type="component" value="Unassembled WGS sequence"/>
</dbReference>
<evidence type="ECO:0000313" key="2">
    <source>
        <dbReference type="Proteomes" id="UP000410984"/>
    </source>
</evidence>
<sequence length="75" mass="8518">MSDGPESMQELLCRIATLLGMNVDQFYGMEQPEPTLVCKCLERLQQIRTDVGMRRALDCLDRIAREEQVDSAEGL</sequence>
<dbReference type="EMBL" id="CABFPH010000004">
    <property type="protein sequence ID" value="VUD70018.1"/>
    <property type="molecule type" value="Genomic_DNA"/>
</dbReference>
<evidence type="ECO:0000313" key="1">
    <source>
        <dbReference type="EMBL" id="VUD70018.1"/>
    </source>
</evidence>
<proteinExistence type="predicted"/>
<reference evidence="1 2" key="1">
    <citation type="submission" date="2019-06" db="EMBL/GenBank/DDBJ databases">
        <authorList>
            <person name="Rodrigo-Torres L."/>
            <person name="Arahal R. D."/>
            <person name="Lucena T."/>
        </authorList>
    </citation>
    <scope>NUCLEOTIDE SEQUENCE [LARGE SCALE GENOMIC DNA]</scope>
    <source>
        <strain evidence="1 2">SB0023/3</strain>
    </source>
</reference>
<organism evidence="1 2">
    <name type="scientific">Methylobacterium symbioticum</name>
    <dbReference type="NCBI Taxonomy" id="2584084"/>
    <lineage>
        <taxon>Bacteria</taxon>
        <taxon>Pseudomonadati</taxon>
        <taxon>Pseudomonadota</taxon>
        <taxon>Alphaproteobacteria</taxon>
        <taxon>Hyphomicrobiales</taxon>
        <taxon>Methylobacteriaceae</taxon>
        <taxon>Methylobacterium</taxon>
    </lineage>
</organism>
<dbReference type="AlphaFoldDB" id="A0A509E7A8"/>
<accession>A0A509E7A8</accession>
<evidence type="ECO:0008006" key="3">
    <source>
        <dbReference type="Google" id="ProtNLM"/>
    </source>
</evidence>
<protein>
    <recommendedName>
        <fullName evidence="3">HTH cro/C1-type domain-containing protein</fullName>
    </recommendedName>
</protein>